<dbReference type="Pfam" id="PF14824">
    <property type="entry name" value="Sirohm_synth_M"/>
    <property type="match status" value="1"/>
</dbReference>
<feature type="coiled-coil region" evidence="7">
    <location>
        <begin position="143"/>
        <end position="208"/>
    </location>
</feature>
<feature type="domain" description="Siroheme synthase central" evidence="8">
    <location>
        <begin position="118"/>
        <end position="144"/>
    </location>
</feature>
<proteinExistence type="predicted"/>
<reference evidence="9 10" key="1">
    <citation type="journal article" date="2014" name="Int. J. Syst. Evol. Microbiol.">
        <title>Complete genome sequence of Corynebacterium casei LMG S-19264T (=DSM 44701T), isolated from a smear-ripened cheese.</title>
        <authorList>
            <consortium name="US DOE Joint Genome Institute (JGI-PGF)"/>
            <person name="Walter F."/>
            <person name="Albersmeier A."/>
            <person name="Kalinowski J."/>
            <person name="Ruckert C."/>
        </authorList>
    </citation>
    <scope>NUCLEOTIDE SEQUENCE [LARGE SCALE GENOMIC DNA]</scope>
    <source>
        <strain evidence="9 10">CGMCC 1.15286</strain>
    </source>
</reference>
<dbReference type="Gene3D" id="1.10.8.610">
    <property type="entry name" value="SirC, precorrin-2 dehydrogenase, C-terminal helical domain-like"/>
    <property type="match status" value="1"/>
</dbReference>
<dbReference type="PANTHER" id="PTHR35330">
    <property type="entry name" value="SIROHEME BIOSYNTHESIS PROTEIN MET8"/>
    <property type="match status" value="1"/>
</dbReference>
<dbReference type="SUPFAM" id="SSF75615">
    <property type="entry name" value="Siroheme synthase middle domains-like"/>
    <property type="match status" value="1"/>
</dbReference>
<evidence type="ECO:0000256" key="5">
    <source>
        <dbReference type="ARBA" id="ARBA00023244"/>
    </source>
</evidence>
<evidence type="ECO:0000313" key="9">
    <source>
        <dbReference type="EMBL" id="GGG74414.1"/>
    </source>
</evidence>
<keyword evidence="4" id="KW-0520">NAD</keyword>
<dbReference type="EC" id="1.3.1.76" evidence="2"/>
<keyword evidence="3" id="KW-0560">Oxidoreductase</keyword>
<organism evidence="9 10">
    <name type="scientific">Paenibacillus radicis</name>
    <name type="common">ex Gao et al. 2016</name>
    <dbReference type="NCBI Taxonomy" id="1737354"/>
    <lineage>
        <taxon>Bacteria</taxon>
        <taxon>Bacillati</taxon>
        <taxon>Bacillota</taxon>
        <taxon>Bacilli</taxon>
        <taxon>Bacillales</taxon>
        <taxon>Paenibacillaceae</taxon>
        <taxon>Paenibacillus</taxon>
    </lineage>
</organism>
<keyword evidence="7" id="KW-0175">Coiled coil</keyword>
<evidence type="ECO:0000256" key="3">
    <source>
        <dbReference type="ARBA" id="ARBA00023002"/>
    </source>
</evidence>
<evidence type="ECO:0000256" key="1">
    <source>
        <dbReference type="ARBA" id="ARBA00005010"/>
    </source>
</evidence>
<dbReference type="RefSeq" id="WP_188890326.1">
    <property type="nucleotide sequence ID" value="NZ_BMHY01000006.1"/>
</dbReference>
<dbReference type="GO" id="GO:0004325">
    <property type="term" value="F:ferrochelatase activity"/>
    <property type="evidence" value="ECO:0007669"/>
    <property type="project" value="InterPro"/>
</dbReference>
<keyword evidence="5" id="KW-0627">Porphyrin biosynthesis</keyword>
<comment type="pathway">
    <text evidence="1">Porphyrin-containing compound metabolism; siroheme biosynthesis; sirohydrochlorin from precorrin-2: step 1/1.</text>
</comment>
<sequence length="216" mass="23312">MYPVMLQLRGEKIVIVGGGRIAERKTLALLEAGADGVVLISPVLTPHLQALANEGAIQVHARPYRTEDAGGARLLFAATDEALLNQEIADDGRRAGAWVNIADDASGSAFANPAVVRRGDLLLAVSASGASPALAARIKGELEQAYGEEYEAAVQRLRRLRERAKAVVEDPNERHELLRLAAAEAPHMQEGDDELDAWLERLQKLITEGFHNGNDK</sequence>
<evidence type="ECO:0000256" key="7">
    <source>
        <dbReference type="SAM" id="Coils"/>
    </source>
</evidence>
<dbReference type="InterPro" id="IPR042518">
    <property type="entry name" value="SirC_C"/>
</dbReference>
<accession>A0A917M468</accession>
<evidence type="ECO:0000259" key="8">
    <source>
        <dbReference type="Pfam" id="PF14824"/>
    </source>
</evidence>
<comment type="caution">
    <text evidence="9">The sequence shown here is derived from an EMBL/GenBank/DDBJ whole genome shotgun (WGS) entry which is preliminary data.</text>
</comment>
<dbReference type="SUPFAM" id="SSF51735">
    <property type="entry name" value="NAD(P)-binding Rossmann-fold domains"/>
    <property type="match status" value="1"/>
</dbReference>
<dbReference type="PANTHER" id="PTHR35330:SF1">
    <property type="entry name" value="SIROHEME BIOSYNTHESIS PROTEIN MET8"/>
    <property type="match status" value="1"/>
</dbReference>
<evidence type="ECO:0000256" key="6">
    <source>
        <dbReference type="ARBA" id="ARBA00047561"/>
    </source>
</evidence>
<gene>
    <name evidence="9" type="primary">cysG</name>
    <name evidence="9" type="ORF">GCM10010918_33210</name>
</gene>
<dbReference type="Proteomes" id="UP000600247">
    <property type="component" value="Unassembled WGS sequence"/>
</dbReference>
<dbReference type="GO" id="GO:0019354">
    <property type="term" value="P:siroheme biosynthetic process"/>
    <property type="evidence" value="ECO:0007669"/>
    <property type="project" value="InterPro"/>
</dbReference>
<dbReference type="EMBL" id="BMHY01000006">
    <property type="protein sequence ID" value="GGG74414.1"/>
    <property type="molecule type" value="Genomic_DNA"/>
</dbReference>
<dbReference type="AlphaFoldDB" id="A0A917M468"/>
<evidence type="ECO:0000256" key="2">
    <source>
        <dbReference type="ARBA" id="ARBA00012400"/>
    </source>
</evidence>
<name>A0A917M468_9BACL</name>
<dbReference type="NCBIfam" id="TIGR01470">
    <property type="entry name" value="cysG_Nterm"/>
    <property type="match status" value="1"/>
</dbReference>
<dbReference type="Gene3D" id="3.40.50.720">
    <property type="entry name" value="NAD(P)-binding Rossmann-like Domain"/>
    <property type="match status" value="1"/>
</dbReference>
<dbReference type="Pfam" id="PF13241">
    <property type="entry name" value="NAD_binding_7"/>
    <property type="match status" value="1"/>
</dbReference>
<dbReference type="GO" id="GO:0043115">
    <property type="term" value="F:precorrin-2 dehydrogenase activity"/>
    <property type="evidence" value="ECO:0007669"/>
    <property type="project" value="UniProtKB-EC"/>
</dbReference>
<protein>
    <recommendedName>
        <fullName evidence="2">precorrin-2 dehydrogenase</fullName>
        <ecNumber evidence="2">1.3.1.76</ecNumber>
    </recommendedName>
</protein>
<dbReference type="InterPro" id="IPR028161">
    <property type="entry name" value="Met8-like"/>
</dbReference>
<dbReference type="InterPro" id="IPR006367">
    <property type="entry name" value="Sirohaem_synthase_N"/>
</dbReference>
<keyword evidence="10" id="KW-1185">Reference proteome</keyword>
<dbReference type="InterPro" id="IPR036291">
    <property type="entry name" value="NAD(P)-bd_dom_sf"/>
</dbReference>
<evidence type="ECO:0000313" key="10">
    <source>
        <dbReference type="Proteomes" id="UP000600247"/>
    </source>
</evidence>
<dbReference type="InterPro" id="IPR028281">
    <property type="entry name" value="Sirohaem_synthase_central"/>
</dbReference>
<comment type="catalytic activity">
    <reaction evidence="6">
        <text>precorrin-2 + NAD(+) = sirohydrochlorin + NADH + 2 H(+)</text>
        <dbReference type="Rhea" id="RHEA:15613"/>
        <dbReference type="ChEBI" id="CHEBI:15378"/>
        <dbReference type="ChEBI" id="CHEBI:57540"/>
        <dbReference type="ChEBI" id="CHEBI:57945"/>
        <dbReference type="ChEBI" id="CHEBI:58351"/>
        <dbReference type="ChEBI" id="CHEBI:58827"/>
        <dbReference type="EC" id="1.3.1.76"/>
    </reaction>
</comment>
<evidence type="ECO:0000256" key="4">
    <source>
        <dbReference type="ARBA" id="ARBA00023027"/>
    </source>
</evidence>